<reference evidence="2 3" key="1">
    <citation type="submission" date="2017-11" db="EMBL/GenBank/DDBJ databases">
        <title>De-novo sequencing of pomegranate (Punica granatum L.) genome.</title>
        <authorList>
            <person name="Akparov Z."/>
            <person name="Amiraslanov A."/>
            <person name="Hajiyeva S."/>
            <person name="Abbasov M."/>
            <person name="Kaur K."/>
            <person name="Hamwieh A."/>
            <person name="Solovyev V."/>
            <person name="Salamov A."/>
            <person name="Braich B."/>
            <person name="Kosarev P."/>
            <person name="Mahmoud A."/>
            <person name="Hajiyev E."/>
            <person name="Babayeva S."/>
            <person name="Izzatullayeva V."/>
            <person name="Mammadov A."/>
            <person name="Mammadov A."/>
            <person name="Sharifova S."/>
            <person name="Ojaghi J."/>
            <person name="Eynullazada K."/>
            <person name="Bayramov B."/>
            <person name="Abdulazimova A."/>
            <person name="Shahmuradov I."/>
        </authorList>
    </citation>
    <scope>NUCLEOTIDE SEQUENCE [LARGE SCALE GENOMIC DNA]</scope>
    <source>
        <strain evidence="3">cv. AG2017</strain>
        <tissue evidence="2">Leaf</tissue>
    </source>
</reference>
<feature type="transmembrane region" description="Helical" evidence="1">
    <location>
        <begin position="61"/>
        <end position="84"/>
    </location>
</feature>
<comment type="caution">
    <text evidence="2">The sequence shown here is derived from an EMBL/GenBank/DDBJ whole genome shotgun (WGS) entry which is preliminary data.</text>
</comment>
<organism evidence="2 3">
    <name type="scientific">Punica granatum</name>
    <name type="common">Pomegranate</name>
    <dbReference type="NCBI Taxonomy" id="22663"/>
    <lineage>
        <taxon>Eukaryota</taxon>
        <taxon>Viridiplantae</taxon>
        <taxon>Streptophyta</taxon>
        <taxon>Embryophyta</taxon>
        <taxon>Tracheophyta</taxon>
        <taxon>Spermatophyta</taxon>
        <taxon>Magnoliopsida</taxon>
        <taxon>eudicotyledons</taxon>
        <taxon>Gunneridae</taxon>
        <taxon>Pentapetalae</taxon>
        <taxon>rosids</taxon>
        <taxon>malvids</taxon>
        <taxon>Myrtales</taxon>
        <taxon>Lythraceae</taxon>
        <taxon>Punica</taxon>
    </lineage>
</organism>
<keyword evidence="1" id="KW-1133">Transmembrane helix</keyword>
<proteinExistence type="predicted"/>
<gene>
    <name evidence="2" type="ORF">CRG98_043971</name>
</gene>
<evidence type="ECO:0000256" key="1">
    <source>
        <dbReference type="SAM" id="Phobius"/>
    </source>
</evidence>
<sequence>MAAGRYAEGWSCRWGNRVLGGGVVGLTDSRDQVASCLGGEWEPSRPRCSGDRVLICRRSDLLLGLLPVGLSETGLAAGAIVLLSEKLGSPLRRRALLETGLAAGAVILCRRPALLCQMPALLLGWLCFTRDLFFPWGSGVFDLPEVGLTARVVARCSAGCWLCRRGDCGSLEMPRSCDEGLEL</sequence>
<dbReference type="EMBL" id="PGOL01005254">
    <property type="protein sequence ID" value="PKI35644.1"/>
    <property type="molecule type" value="Genomic_DNA"/>
</dbReference>
<dbReference type="AlphaFoldDB" id="A0A2I0HVC5"/>
<name>A0A2I0HVC5_PUNGR</name>
<keyword evidence="3" id="KW-1185">Reference proteome</keyword>
<keyword evidence="1" id="KW-0812">Transmembrane</keyword>
<dbReference type="Proteomes" id="UP000233551">
    <property type="component" value="Unassembled WGS sequence"/>
</dbReference>
<protein>
    <submittedName>
        <fullName evidence="2">Uncharacterized protein</fullName>
    </submittedName>
</protein>
<keyword evidence="1" id="KW-0472">Membrane</keyword>
<accession>A0A2I0HVC5</accession>
<evidence type="ECO:0000313" key="3">
    <source>
        <dbReference type="Proteomes" id="UP000233551"/>
    </source>
</evidence>
<evidence type="ECO:0000313" key="2">
    <source>
        <dbReference type="EMBL" id="PKI35644.1"/>
    </source>
</evidence>